<dbReference type="PANTHER" id="PTHR30576:SF0">
    <property type="entry name" value="UNDECAPRENYL-PHOSPHATE N-ACETYLGALACTOSAMINYL 1-PHOSPHATE TRANSFERASE-RELATED"/>
    <property type="match status" value="1"/>
</dbReference>
<accession>A0ABS5W343</accession>
<dbReference type="RefSeq" id="WP_214533917.1">
    <property type="nucleotide sequence ID" value="NZ_JAHFVK010000001.1"/>
</dbReference>
<feature type="transmembrane region" description="Helical" evidence="8">
    <location>
        <begin position="241"/>
        <end position="264"/>
    </location>
</feature>
<dbReference type="NCBIfam" id="TIGR03025">
    <property type="entry name" value="EPS_sugtrans"/>
    <property type="match status" value="1"/>
</dbReference>
<dbReference type="InterPro" id="IPR003362">
    <property type="entry name" value="Bact_transf"/>
</dbReference>
<keyword evidence="4 8" id="KW-0812">Transmembrane</keyword>
<comment type="caution">
    <text evidence="10">The sequence shown here is derived from an EMBL/GenBank/DDBJ whole genome shotgun (WGS) entry which is preliminary data.</text>
</comment>
<comment type="similarity">
    <text evidence="2">Belongs to the bacterial sugar transferase family.</text>
</comment>
<reference evidence="10 11" key="1">
    <citation type="submission" date="2021-05" db="EMBL/GenBank/DDBJ databases">
        <title>Croceibacterium sp. LX-88 genome sequence.</title>
        <authorList>
            <person name="Luo X."/>
        </authorList>
    </citation>
    <scope>NUCLEOTIDE SEQUENCE [LARGE SCALE GENOMIC DNA]</scope>
    <source>
        <strain evidence="10 11">LX-88</strain>
    </source>
</reference>
<comment type="subcellular location">
    <subcellularLocation>
        <location evidence="1">Membrane</location>
        <topology evidence="1">Multi-pass membrane protein</topology>
    </subcellularLocation>
</comment>
<feature type="domain" description="Bacterial sugar transferase" evidence="9">
    <location>
        <begin position="236"/>
        <end position="424"/>
    </location>
</feature>
<feature type="transmembrane region" description="Helical" evidence="8">
    <location>
        <begin position="34"/>
        <end position="52"/>
    </location>
</feature>
<feature type="transmembrane region" description="Helical" evidence="8">
    <location>
        <begin position="92"/>
        <end position="114"/>
    </location>
</feature>
<evidence type="ECO:0000256" key="3">
    <source>
        <dbReference type="ARBA" id="ARBA00022679"/>
    </source>
</evidence>
<dbReference type="Pfam" id="PF02397">
    <property type="entry name" value="Bac_transf"/>
    <property type="match status" value="1"/>
</dbReference>
<evidence type="ECO:0000256" key="6">
    <source>
        <dbReference type="ARBA" id="ARBA00023136"/>
    </source>
</evidence>
<evidence type="ECO:0000256" key="4">
    <source>
        <dbReference type="ARBA" id="ARBA00022692"/>
    </source>
</evidence>
<name>A0ABS5W343_9SPHN</name>
<evidence type="ECO:0000313" key="11">
    <source>
        <dbReference type="Proteomes" id="UP000811255"/>
    </source>
</evidence>
<feature type="transmembrane region" description="Helical" evidence="8">
    <location>
        <begin position="64"/>
        <end position="86"/>
    </location>
</feature>
<dbReference type="Proteomes" id="UP000811255">
    <property type="component" value="Unassembled WGS sequence"/>
</dbReference>
<protein>
    <submittedName>
        <fullName evidence="10">Exopolysaccharide biosynthesis polyprenyl glycosylphosphotransferase</fullName>
    </submittedName>
</protein>
<dbReference type="EMBL" id="JAHFVK010000001">
    <property type="protein sequence ID" value="MBT2132804.1"/>
    <property type="molecule type" value="Genomic_DNA"/>
</dbReference>
<keyword evidence="5 8" id="KW-1133">Transmembrane helix</keyword>
<keyword evidence="6 8" id="KW-0472">Membrane</keyword>
<organism evidence="10 11">
    <name type="scientific">Croceibacterium selenioxidans</name>
    <dbReference type="NCBI Taxonomy" id="2838833"/>
    <lineage>
        <taxon>Bacteria</taxon>
        <taxon>Pseudomonadati</taxon>
        <taxon>Pseudomonadota</taxon>
        <taxon>Alphaproteobacteria</taxon>
        <taxon>Sphingomonadales</taxon>
        <taxon>Erythrobacteraceae</taxon>
        <taxon>Croceibacterium</taxon>
    </lineage>
</organism>
<evidence type="ECO:0000256" key="2">
    <source>
        <dbReference type="ARBA" id="ARBA00006464"/>
    </source>
</evidence>
<evidence type="ECO:0000256" key="1">
    <source>
        <dbReference type="ARBA" id="ARBA00004141"/>
    </source>
</evidence>
<keyword evidence="3" id="KW-0808">Transferase</keyword>
<dbReference type="PANTHER" id="PTHR30576">
    <property type="entry name" value="COLANIC BIOSYNTHESIS UDP-GLUCOSE LIPID CARRIER TRANSFERASE"/>
    <property type="match status" value="1"/>
</dbReference>
<evidence type="ECO:0000313" key="10">
    <source>
        <dbReference type="EMBL" id="MBT2132804.1"/>
    </source>
</evidence>
<evidence type="ECO:0000259" key="9">
    <source>
        <dbReference type="Pfam" id="PF02397"/>
    </source>
</evidence>
<keyword evidence="11" id="KW-1185">Reference proteome</keyword>
<sequence length="429" mass="46186">MVLLVGDIVAIALALALAAKLGAFWSRGFDWRPVALAAMPIYIAAATNLRAYAIDALQYPGKGLSRAVIAAVFTLLVILLVGYSLGGIGRSGLAIALILVPAALALARLAGGAIGGHVFENRYLTELVIVDGEEVDAPAHAVVIDARDVGIEPNLRDPVMLLRLAEVLEGADRVIIACRPEAQYDWAMSLKGANVRAEILKRDLEMMGPIGVGRMSGGSTMVIASGPLGRPDQIVKRGFDLGLAVLALAVLAPVLAAIACAIKLDSKGPVLFRQSRVGWGNSLFTVFKFRTMRTEMCDADGTVSTRADDDRVTRVGHFLRRTSLDELPQLFNVLLGSMSLVGPRPHALGSLAGQEHFWEVDERYWHRHALKPGITGLAQVRGFRGATHKRADLTQRLQADLEYISGWTIGRDIQILMKTALVVVHPNAY</sequence>
<gene>
    <name evidence="10" type="ORF">KK137_00525</name>
</gene>
<evidence type="ECO:0000256" key="7">
    <source>
        <dbReference type="ARBA" id="ARBA00023169"/>
    </source>
</evidence>
<keyword evidence="7" id="KW-0270">Exopolysaccharide synthesis</keyword>
<evidence type="ECO:0000256" key="8">
    <source>
        <dbReference type="SAM" id="Phobius"/>
    </source>
</evidence>
<dbReference type="InterPro" id="IPR017475">
    <property type="entry name" value="EPS_sugar_tfrase"/>
</dbReference>
<evidence type="ECO:0000256" key="5">
    <source>
        <dbReference type="ARBA" id="ARBA00022989"/>
    </source>
</evidence>
<proteinExistence type="inferred from homology"/>